<dbReference type="EMBL" id="ACFY01000113">
    <property type="protein sequence ID" value="EEG93230.1"/>
    <property type="molecule type" value="Genomic_DNA"/>
</dbReference>
<protein>
    <submittedName>
        <fullName evidence="1">Uncharacterized protein</fullName>
    </submittedName>
</protein>
<evidence type="ECO:0000313" key="2">
    <source>
        <dbReference type="Proteomes" id="UP000003561"/>
    </source>
</evidence>
<gene>
    <name evidence="1" type="ORF">ROSEINA2194_02992</name>
</gene>
<dbReference type="AlphaFoldDB" id="C0FW66"/>
<sequence>MLYPIVKIPSPKRTADRQAVLFLQKKKIRFCDIQSDKFFMKKIINYLVDKWSMIC</sequence>
<evidence type="ECO:0000313" key="1">
    <source>
        <dbReference type="EMBL" id="EEG93230.1"/>
    </source>
</evidence>
<name>C0FW66_9FIRM</name>
<proteinExistence type="predicted"/>
<reference evidence="1 2" key="1">
    <citation type="submission" date="2009-02" db="EMBL/GenBank/DDBJ databases">
        <authorList>
            <person name="Fulton L."/>
            <person name="Clifton S."/>
            <person name="Fulton B."/>
            <person name="Xu J."/>
            <person name="Minx P."/>
            <person name="Pepin K.H."/>
            <person name="Johnson M."/>
            <person name="Bhonagiri V."/>
            <person name="Nash W.E."/>
            <person name="Mardis E.R."/>
            <person name="Wilson R.K."/>
        </authorList>
    </citation>
    <scope>NUCLEOTIDE SEQUENCE [LARGE SCALE GENOMIC DNA]</scope>
    <source>
        <strain evidence="1 2">DSM 16841</strain>
    </source>
</reference>
<accession>C0FW66</accession>
<comment type="caution">
    <text evidence="1">The sequence shown here is derived from an EMBL/GenBank/DDBJ whole genome shotgun (WGS) entry which is preliminary data.</text>
</comment>
<reference evidence="1 2" key="2">
    <citation type="submission" date="2009-03" db="EMBL/GenBank/DDBJ databases">
        <title>Draft genome sequence of Roseburia inulinivorans (DSM 16841).</title>
        <authorList>
            <person name="Sudarsanam P."/>
            <person name="Ley R."/>
            <person name="Guruge J."/>
            <person name="Turnbaugh P.J."/>
            <person name="Mahowald M."/>
            <person name="Liep D."/>
            <person name="Gordon J."/>
        </authorList>
    </citation>
    <scope>NUCLEOTIDE SEQUENCE [LARGE SCALE GENOMIC DNA]</scope>
    <source>
        <strain evidence="1 2">DSM 16841</strain>
    </source>
</reference>
<dbReference type="Proteomes" id="UP000003561">
    <property type="component" value="Unassembled WGS sequence"/>
</dbReference>
<organism evidence="1 2">
    <name type="scientific">Roseburia inulinivorans DSM 16841</name>
    <dbReference type="NCBI Taxonomy" id="622312"/>
    <lineage>
        <taxon>Bacteria</taxon>
        <taxon>Bacillati</taxon>
        <taxon>Bacillota</taxon>
        <taxon>Clostridia</taxon>
        <taxon>Lachnospirales</taxon>
        <taxon>Lachnospiraceae</taxon>
        <taxon>Roseburia</taxon>
    </lineage>
</organism>